<name>A0A0R3TWQ9_RODNA</name>
<reference evidence="5" key="1">
    <citation type="submission" date="2017-02" db="UniProtKB">
        <authorList>
            <consortium name="WormBaseParasite"/>
        </authorList>
    </citation>
    <scope>IDENTIFICATION</scope>
</reference>
<evidence type="ECO:0000313" key="4">
    <source>
        <dbReference type="Proteomes" id="UP000278807"/>
    </source>
</evidence>
<protein>
    <submittedName>
        <fullName evidence="5">FH2 domain-containing protein</fullName>
    </submittedName>
</protein>
<comment type="similarity">
    <text evidence="1">Belongs to the formin homology family.</text>
</comment>
<accession>A0A0R3TWQ9</accession>
<evidence type="ECO:0000313" key="3">
    <source>
        <dbReference type="EMBL" id="VDO12659.1"/>
    </source>
</evidence>
<dbReference type="STRING" id="102285.A0A0R3TWQ9"/>
<sequence>MGILLRYLESEKFTLTKLWESITNLNVSLDVADRILHQLPTQEEARMYLNYEFTEGQSVDQLTDEDRLLLNLCKVNRLGPKLEVIVFMNTLDSTLASLLPVS</sequence>
<dbReference type="GO" id="GO:0005829">
    <property type="term" value="C:cytosol"/>
    <property type="evidence" value="ECO:0007669"/>
    <property type="project" value="TreeGrafter"/>
</dbReference>
<dbReference type="InterPro" id="IPR042201">
    <property type="entry name" value="FH2_Formin_sf"/>
</dbReference>
<gene>
    <name evidence="3" type="ORF">HNAJ_LOCUS12282</name>
</gene>
<organism evidence="5">
    <name type="scientific">Rodentolepis nana</name>
    <name type="common">Dwarf tapeworm</name>
    <name type="synonym">Hymenolepis nana</name>
    <dbReference type="NCBI Taxonomy" id="102285"/>
    <lineage>
        <taxon>Eukaryota</taxon>
        <taxon>Metazoa</taxon>
        <taxon>Spiralia</taxon>
        <taxon>Lophotrochozoa</taxon>
        <taxon>Platyhelminthes</taxon>
        <taxon>Cestoda</taxon>
        <taxon>Eucestoda</taxon>
        <taxon>Cyclophyllidea</taxon>
        <taxon>Hymenolepididae</taxon>
        <taxon>Rodentolepis</taxon>
    </lineage>
</organism>
<dbReference type="GO" id="GO:0008360">
    <property type="term" value="P:regulation of cell shape"/>
    <property type="evidence" value="ECO:0007669"/>
    <property type="project" value="TreeGrafter"/>
</dbReference>
<dbReference type="InterPro" id="IPR043592">
    <property type="entry name" value="FMNL_animal"/>
</dbReference>
<dbReference type="GO" id="GO:0051015">
    <property type="term" value="F:actin filament binding"/>
    <property type="evidence" value="ECO:0007669"/>
    <property type="project" value="TreeGrafter"/>
</dbReference>
<dbReference type="AlphaFoldDB" id="A0A0R3TWQ9"/>
<dbReference type="PANTHER" id="PTHR45857">
    <property type="entry name" value="FORMIN-LIKE PROTEIN"/>
    <property type="match status" value="1"/>
</dbReference>
<reference evidence="3 4" key="2">
    <citation type="submission" date="2018-11" db="EMBL/GenBank/DDBJ databases">
        <authorList>
            <consortium name="Pathogen Informatics"/>
        </authorList>
    </citation>
    <scope>NUCLEOTIDE SEQUENCE [LARGE SCALE GENOMIC DNA]</scope>
</reference>
<dbReference type="OrthoDB" id="1668162at2759"/>
<keyword evidence="4" id="KW-1185">Reference proteome</keyword>
<dbReference type="WBParaSite" id="HNAJ_0001229501-mRNA-1">
    <property type="protein sequence ID" value="HNAJ_0001229501-mRNA-1"/>
    <property type="gene ID" value="HNAJ_0001229501"/>
</dbReference>
<dbReference type="Gene3D" id="1.20.58.2220">
    <property type="entry name" value="Formin, FH2 domain"/>
    <property type="match status" value="1"/>
</dbReference>
<dbReference type="InterPro" id="IPR015425">
    <property type="entry name" value="FH2_Formin"/>
</dbReference>
<proteinExistence type="inferred from homology"/>
<dbReference type="PANTHER" id="PTHR45857:SF4">
    <property type="entry name" value="FORMIN-LIKE PROTEIN"/>
    <property type="match status" value="1"/>
</dbReference>
<evidence type="ECO:0000259" key="2">
    <source>
        <dbReference type="PROSITE" id="PS51444"/>
    </source>
</evidence>
<evidence type="ECO:0000256" key="1">
    <source>
        <dbReference type="ARBA" id="ARBA00023449"/>
    </source>
</evidence>
<dbReference type="EMBL" id="UZAE01014169">
    <property type="protein sequence ID" value="VDO12659.1"/>
    <property type="molecule type" value="Genomic_DNA"/>
</dbReference>
<dbReference type="SUPFAM" id="SSF101447">
    <property type="entry name" value="Formin homology 2 domain (FH2 domain)"/>
    <property type="match status" value="1"/>
</dbReference>
<feature type="domain" description="FH2" evidence="2">
    <location>
        <begin position="1"/>
        <end position="102"/>
    </location>
</feature>
<dbReference type="Proteomes" id="UP000278807">
    <property type="component" value="Unassembled WGS sequence"/>
</dbReference>
<evidence type="ECO:0000313" key="5">
    <source>
        <dbReference type="WBParaSite" id="HNAJ_0001229501-mRNA-1"/>
    </source>
</evidence>
<dbReference type="GO" id="GO:0030866">
    <property type="term" value="P:cortical actin cytoskeleton organization"/>
    <property type="evidence" value="ECO:0007669"/>
    <property type="project" value="TreeGrafter"/>
</dbReference>
<dbReference type="PROSITE" id="PS51444">
    <property type="entry name" value="FH2"/>
    <property type="match status" value="1"/>
</dbReference>
<dbReference type="GO" id="GO:0016477">
    <property type="term" value="P:cell migration"/>
    <property type="evidence" value="ECO:0007669"/>
    <property type="project" value="TreeGrafter"/>
</dbReference>